<evidence type="ECO:0000256" key="1">
    <source>
        <dbReference type="ARBA" id="ARBA00023211"/>
    </source>
</evidence>
<dbReference type="InterPro" id="IPR016185">
    <property type="entry name" value="PreATP-grasp_dom_sf"/>
</dbReference>
<accession>A0AA87FFP1</accession>
<sequence>MNIVVLAGGLSHERDVSLSSGGQIAMALEERGHRALLLDLYQGNNEKTFESAYSIQK</sequence>
<evidence type="ECO:0008006" key="4">
    <source>
        <dbReference type="Google" id="ProtNLM"/>
    </source>
</evidence>
<dbReference type="AlphaFoldDB" id="A0AA87FFP1"/>
<protein>
    <recommendedName>
        <fullName evidence="4">D-alanine--D-alanine ligase</fullName>
    </recommendedName>
</protein>
<dbReference type="SUPFAM" id="SSF52440">
    <property type="entry name" value="PreATP-grasp domain"/>
    <property type="match status" value="1"/>
</dbReference>
<dbReference type="EMBL" id="ADLY01000038">
    <property type="protein sequence ID" value="EHG27996.1"/>
    <property type="molecule type" value="Genomic_DNA"/>
</dbReference>
<name>A0AA87FFP1_9ENTE</name>
<dbReference type="Gene3D" id="3.40.50.20">
    <property type="match status" value="1"/>
</dbReference>
<proteinExistence type="predicted"/>
<keyword evidence="1" id="KW-0464">Manganese</keyword>
<evidence type="ECO:0000313" key="2">
    <source>
        <dbReference type="EMBL" id="EHG27996.1"/>
    </source>
</evidence>
<organism evidence="2 3">
    <name type="scientific">Enterococcus saccharolyticus 30_1</name>
    <dbReference type="NCBI Taxonomy" id="742813"/>
    <lineage>
        <taxon>Bacteria</taxon>
        <taxon>Bacillati</taxon>
        <taxon>Bacillota</taxon>
        <taxon>Bacilli</taxon>
        <taxon>Lactobacillales</taxon>
        <taxon>Enterococcaceae</taxon>
        <taxon>Enterococcus</taxon>
    </lineage>
</organism>
<comment type="caution">
    <text evidence="2">The sequence shown here is derived from an EMBL/GenBank/DDBJ whole genome shotgun (WGS) entry which is preliminary data.</text>
</comment>
<evidence type="ECO:0000313" key="3">
    <source>
        <dbReference type="Proteomes" id="UP000004393"/>
    </source>
</evidence>
<dbReference type="Proteomes" id="UP000004393">
    <property type="component" value="Unassembled WGS sequence"/>
</dbReference>
<gene>
    <name evidence="2" type="ORF">HMPREF9478_01892</name>
</gene>
<dbReference type="RefSeq" id="WP_005472148.1">
    <property type="nucleotide sequence ID" value="NZ_JH376941.1"/>
</dbReference>
<reference evidence="2 3" key="1">
    <citation type="submission" date="2011-10" db="EMBL/GenBank/DDBJ databases">
        <title>The Genome Sequence of Enterococcus saccharolyticus 30_1.</title>
        <authorList>
            <consortium name="The Broad Institute Genome Sequencing Platform"/>
            <person name="Earl A."/>
            <person name="Ward D."/>
            <person name="Feldgarden M."/>
            <person name="Gevers D."/>
            <person name="Daigneault M."/>
            <person name="Strauss J."/>
            <person name="Allen-Vercoe E."/>
            <person name="Young S.K."/>
            <person name="Zeng Q."/>
            <person name="Gargeya S."/>
            <person name="Fitzgerald M."/>
            <person name="Haas B."/>
            <person name="Abouelleil A."/>
            <person name="Alvarado L."/>
            <person name="Arachchi H.M."/>
            <person name="Berlin A."/>
            <person name="Brown A."/>
            <person name="Chapman S.B."/>
            <person name="Chen Z."/>
            <person name="Dunbar C."/>
            <person name="Freedman E."/>
            <person name="Gearin G."/>
            <person name="Gellesch M."/>
            <person name="Goldberg J."/>
            <person name="Griggs A."/>
            <person name="Gujja S."/>
            <person name="Heiman D."/>
            <person name="Howarth C."/>
            <person name="Larson L."/>
            <person name="Lui A."/>
            <person name="MacDonald P.J.P."/>
            <person name="Montmayeur A."/>
            <person name="Murphy C."/>
            <person name="Neiman D."/>
            <person name="Pearson M."/>
            <person name="Priest M."/>
            <person name="Roberts A."/>
            <person name="Saif S."/>
            <person name="Shea T."/>
            <person name="Shenoy N."/>
            <person name="Sisk P."/>
            <person name="Stolte C."/>
            <person name="Sykes S."/>
            <person name="Wortman J."/>
            <person name="Nusbaum C."/>
            <person name="Birren B."/>
        </authorList>
    </citation>
    <scope>NUCLEOTIDE SEQUENCE [LARGE SCALE GENOMIC DNA]</scope>
    <source>
        <strain evidence="2 3">30_1</strain>
    </source>
</reference>
<keyword evidence="3" id="KW-1185">Reference proteome</keyword>